<evidence type="ECO:0000313" key="3">
    <source>
        <dbReference type="EMBL" id="KAK0516816.1"/>
    </source>
</evidence>
<feature type="coiled-coil region" evidence="1">
    <location>
        <begin position="76"/>
        <end position="103"/>
    </location>
</feature>
<proteinExistence type="predicted"/>
<organism evidence="3 4">
    <name type="scientific">Cladonia borealis</name>
    <dbReference type="NCBI Taxonomy" id="184061"/>
    <lineage>
        <taxon>Eukaryota</taxon>
        <taxon>Fungi</taxon>
        <taxon>Dikarya</taxon>
        <taxon>Ascomycota</taxon>
        <taxon>Pezizomycotina</taxon>
        <taxon>Lecanoromycetes</taxon>
        <taxon>OSLEUM clade</taxon>
        <taxon>Lecanoromycetidae</taxon>
        <taxon>Lecanorales</taxon>
        <taxon>Lecanorineae</taxon>
        <taxon>Cladoniaceae</taxon>
        <taxon>Cladonia</taxon>
    </lineage>
</organism>
<feature type="region of interest" description="Disordered" evidence="2">
    <location>
        <begin position="1"/>
        <end position="24"/>
    </location>
</feature>
<feature type="region of interest" description="Disordered" evidence="2">
    <location>
        <begin position="235"/>
        <end position="275"/>
    </location>
</feature>
<feature type="compositionally biased region" description="Basic and acidic residues" evidence="2">
    <location>
        <begin position="260"/>
        <end position="275"/>
    </location>
</feature>
<name>A0AA39RAR4_9LECA</name>
<protein>
    <submittedName>
        <fullName evidence="3">Uncharacterized protein</fullName>
    </submittedName>
</protein>
<reference evidence="3" key="1">
    <citation type="submission" date="2023-03" db="EMBL/GenBank/DDBJ databases">
        <title>Complete genome of Cladonia borealis.</title>
        <authorList>
            <person name="Park H."/>
        </authorList>
    </citation>
    <scope>NUCLEOTIDE SEQUENCE</scope>
    <source>
        <strain evidence="3">ANT050790</strain>
    </source>
</reference>
<keyword evidence="4" id="KW-1185">Reference proteome</keyword>
<dbReference type="Proteomes" id="UP001166286">
    <property type="component" value="Unassembled WGS sequence"/>
</dbReference>
<keyword evidence="1" id="KW-0175">Coiled coil</keyword>
<gene>
    <name evidence="3" type="ORF">JMJ35_001419</name>
</gene>
<comment type="caution">
    <text evidence="3">The sequence shown here is derived from an EMBL/GenBank/DDBJ whole genome shotgun (WGS) entry which is preliminary data.</text>
</comment>
<accession>A0AA39RAR4</accession>
<evidence type="ECO:0000256" key="1">
    <source>
        <dbReference type="SAM" id="Coils"/>
    </source>
</evidence>
<dbReference type="AlphaFoldDB" id="A0AA39RAR4"/>
<sequence>MSDNLQNPTPVLGQPVTSSMTSQWTTSDAAYEQAARMVSALDKHLALGPTCPEDKRAIEEAMATLTDTYSTLWCRAKAVEEDAQRAQAALQTLTSQRQEMRDAEGVMTQAIRHHRAFISSLTRRIAVQGEEDVATPPLPGSIEAETRQMARFQLINQLAVAGEDLVRMSTKWWRLKYDGTNLSVQITEERKATSKILEKAKAFRATESLLGKDLIRRTRRAEEFGCVIAAPRLMEDEKSGGEAIGEEYGKSAGSEEEDAKQEVPERDEAQAGTER</sequence>
<evidence type="ECO:0000313" key="4">
    <source>
        <dbReference type="Proteomes" id="UP001166286"/>
    </source>
</evidence>
<evidence type="ECO:0000256" key="2">
    <source>
        <dbReference type="SAM" id="MobiDB-lite"/>
    </source>
</evidence>
<dbReference type="EMBL" id="JAFEKC020000002">
    <property type="protein sequence ID" value="KAK0516816.1"/>
    <property type="molecule type" value="Genomic_DNA"/>
</dbReference>